<protein>
    <submittedName>
        <fullName evidence="2">PR-1-like protein</fullName>
    </submittedName>
</protein>
<dbReference type="SMART" id="SM00198">
    <property type="entry name" value="SCP"/>
    <property type="match status" value="1"/>
</dbReference>
<dbReference type="AlphaFoldDB" id="A0A0D7B5Q0"/>
<dbReference type="PANTHER" id="PTHR10334">
    <property type="entry name" value="CYSTEINE-RICH SECRETORY PROTEIN-RELATED"/>
    <property type="match status" value="1"/>
</dbReference>
<dbReference type="STRING" id="1314674.A0A0D7B5Q0"/>
<dbReference type="InterPro" id="IPR001283">
    <property type="entry name" value="CRISP-related"/>
</dbReference>
<reference evidence="2 3" key="1">
    <citation type="journal article" date="2015" name="Fungal Genet. Biol.">
        <title>Evolution of novel wood decay mechanisms in Agaricales revealed by the genome sequences of Fistulina hepatica and Cylindrobasidium torrendii.</title>
        <authorList>
            <person name="Floudas D."/>
            <person name="Held B.W."/>
            <person name="Riley R."/>
            <person name="Nagy L.G."/>
            <person name="Koehler G."/>
            <person name="Ransdell A.S."/>
            <person name="Younus H."/>
            <person name="Chow J."/>
            <person name="Chiniquy J."/>
            <person name="Lipzen A."/>
            <person name="Tritt A."/>
            <person name="Sun H."/>
            <person name="Haridas S."/>
            <person name="LaButti K."/>
            <person name="Ohm R.A."/>
            <person name="Kues U."/>
            <person name="Blanchette R.A."/>
            <person name="Grigoriev I.V."/>
            <person name="Minto R.E."/>
            <person name="Hibbett D.S."/>
        </authorList>
    </citation>
    <scope>NUCLEOTIDE SEQUENCE [LARGE SCALE GENOMIC DNA]</scope>
    <source>
        <strain evidence="2 3">FP15055 ss-10</strain>
    </source>
</reference>
<evidence type="ECO:0000259" key="1">
    <source>
        <dbReference type="SMART" id="SM00198"/>
    </source>
</evidence>
<evidence type="ECO:0000313" key="3">
    <source>
        <dbReference type="Proteomes" id="UP000054007"/>
    </source>
</evidence>
<feature type="domain" description="SCP" evidence="1">
    <location>
        <begin position="4"/>
        <end position="134"/>
    </location>
</feature>
<organism evidence="2 3">
    <name type="scientific">Cylindrobasidium torrendii FP15055 ss-10</name>
    <dbReference type="NCBI Taxonomy" id="1314674"/>
    <lineage>
        <taxon>Eukaryota</taxon>
        <taxon>Fungi</taxon>
        <taxon>Dikarya</taxon>
        <taxon>Basidiomycota</taxon>
        <taxon>Agaricomycotina</taxon>
        <taxon>Agaricomycetes</taxon>
        <taxon>Agaricomycetidae</taxon>
        <taxon>Agaricales</taxon>
        <taxon>Marasmiineae</taxon>
        <taxon>Physalacriaceae</taxon>
        <taxon>Cylindrobasidium</taxon>
    </lineage>
</organism>
<dbReference type="PRINTS" id="PR00837">
    <property type="entry name" value="V5TPXLIKE"/>
</dbReference>
<evidence type="ECO:0000313" key="2">
    <source>
        <dbReference type="EMBL" id="KIY65519.1"/>
    </source>
</evidence>
<dbReference type="SUPFAM" id="SSF55797">
    <property type="entry name" value="PR-1-like"/>
    <property type="match status" value="1"/>
</dbReference>
<dbReference type="EMBL" id="KN880587">
    <property type="protein sequence ID" value="KIY65519.1"/>
    <property type="molecule type" value="Genomic_DNA"/>
</dbReference>
<proteinExistence type="predicted"/>
<accession>A0A0D7B5Q0</accession>
<dbReference type="Gene3D" id="3.40.33.10">
    <property type="entry name" value="CAP"/>
    <property type="match status" value="1"/>
</dbReference>
<name>A0A0D7B5Q0_9AGAR</name>
<dbReference type="InterPro" id="IPR014044">
    <property type="entry name" value="CAP_dom"/>
</dbReference>
<dbReference type="InterPro" id="IPR035940">
    <property type="entry name" value="CAP_sf"/>
</dbReference>
<gene>
    <name evidence="2" type="ORF">CYLTODRAFT_356664</name>
</gene>
<dbReference type="Pfam" id="PF00188">
    <property type="entry name" value="CAP"/>
    <property type="match status" value="1"/>
</dbReference>
<dbReference type="Proteomes" id="UP000054007">
    <property type="component" value="Unassembled WGS sequence"/>
</dbReference>
<feature type="non-terminal residue" evidence="2">
    <location>
        <position position="1"/>
    </location>
</feature>
<sequence>TAQGDIDAYLKVHNTARSAHKADDLQWNNTLADAASSWVGNCNFEHSGGSLGPYGENLAEGTNLDASAAVQMWVDEGNSFNANSPEDYASLHFTQVVWAATTQVGCASKSCGDVRPSKMVMHVCEYFPQGNVLGTFGCVLPHSSMEHKTTNVKFPATTSSRFHKHNDGVILSLYIINIPVLTHPSVTEI</sequence>
<keyword evidence="3" id="KW-1185">Reference proteome</keyword>
<dbReference type="OrthoDB" id="337038at2759"/>